<dbReference type="AlphaFoldDB" id="E9HXQ6"/>
<dbReference type="OrthoDB" id="10411356at2759"/>
<dbReference type="InParanoid" id="E9HXQ6"/>
<evidence type="ECO:0000313" key="1">
    <source>
        <dbReference type="EMBL" id="EFX63474.1"/>
    </source>
</evidence>
<protein>
    <submittedName>
        <fullName evidence="1">Uncharacterized protein</fullName>
    </submittedName>
</protein>
<reference evidence="1 2" key="1">
    <citation type="journal article" date="2011" name="Science">
        <title>The ecoresponsive genome of Daphnia pulex.</title>
        <authorList>
            <person name="Colbourne J.K."/>
            <person name="Pfrender M.E."/>
            <person name="Gilbert D."/>
            <person name="Thomas W.K."/>
            <person name="Tucker A."/>
            <person name="Oakley T.H."/>
            <person name="Tokishita S."/>
            <person name="Aerts A."/>
            <person name="Arnold G.J."/>
            <person name="Basu M.K."/>
            <person name="Bauer D.J."/>
            <person name="Caceres C.E."/>
            <person name="Carmel L."/>
            <person name="Casola C."/>
            <person name="Choi J.H."/>
            <person name="Detter J.C."/>
            <person name="Dong Q."/>
            <person name="Dusheyko S."/>
            <person name="Eads B.D."/>
            <person name="Frohlich T."/>
            <person name="Geiler-Samerotte K.A."/>
            <person name="Gerlach D."/>
            <person name="Hatcher P."/>
            <person name="Jogdeo S."/>
            <person name="Krijgsveld J."/>
            <person name="Kriventseva E.V."/>
            <person name="Kultz D."/>
            <person name="Laforsch C."/>
            <person name="Lindquist E."/>
            <person name="Lopez J."/>
            <person name="Manak J.R."/>
            <person name="Muller J."/>
            <person name="Pangilinan J."/>
            <person name="Patwardhan R.P."/>
            <person name="Pitluck S."/>
            <person name="Pritham E.J."/>
            <person name="Rechtsteiner A."/>
            <person name="Rho M."/>
            <person name="Rogozin I.B."/>
            <person name="Sakarya O."/>
            <person name="Salamov A."/>
            <person name="Schaack S."/>
            <person name="Shapiro H."/>
            <person name="Shiga Y."/>
            <person name="Skalitzky C."/>
            <person name="Smith Z."/>
            <person name="Souvorov A."/>
            <person name="Sung W."/>
            <person name="Tang Z."/>
            <person name="Tsuchiya D."/>
            <person name="Tu H."/>
            <person name="Vos H."/>
            <person name="Wang M."/>
            <person name="Wolf Y.I."/>
            <person name="Yamagata H."/>
            <person name="Yamada T."/>
            <person name="Ye Y."/>
            <person name="Shaw J.R."/>
            <person name="Andrews J."/>
            <person name="Crease T.J."/>
            <person name="Tang H."/>
            <person name="Lucas S.M."/>
            <person name="Robertson H.M."/>
            <person name="Bork P."/>
            <person name="Koonin E.V."/>
            <person name="Zdobnov E.M."/>
            <person name="Grigoriev I.V."/>
            <person name="Lynch M."/>
            <person name="Boore J.L."/>
        </authorList>
    </citation>
    <scope>NUCLEOTIDE SEQUENCE [LARGE SCALE GENOMIC DNA]</scope>
</reference>
<dbReference type="HOGENOM" id="CLU_2216411_0_0_1"/>
<name>E9HXQ6_DAPPU</name>
<sequence length="107" mass="12383">MNVFAVPLSRKSIESSSNFERFVFGKADDKKEHRTVLVLGTNSSERRKFIDGIINYIFKVNKEDKVRFQLIQENDAVKTNCIKVYDIHHCEGFPIPFSLTIVDTPNF</sequence>
<dbReference type="KEGG" id="dpx:DAPPUDRAFT_67067"/>
<proteinExistence type="predicted"/>
<dbReference type="PhylomeDB" id="E9HXQ6"/>
<organism evidence="1 2">
    <name type="scientific">Daphnia pulex</name>
    <name type="common">Water flea</name>
    <dbReference type="NCBI Taxonomy" id="6669"/>
    <lineage>
        <taxon>Eukaryota</taxon>
        <taxon>Metazoa</taxon>
        <taxon>Ecdysozoa</taxon>
        <taxon>Arthropoda</taxon>
        <taxon>Crustacea</taxon>
        <taxon>Branchiopoda</taxon>
        <taxon>Diplostraca</taxon>
        <taxon>Cladocera</taxon>
        <taxon>Anomopoda</taxon>
        <taxon>Daphniidae</taxon>
        <taxon>Daphnia</taxon>
    </lineage>
</organism>
<evidence type="ECO:0000313" key="2">
    <source>
        <dbReference type="Proteomes" id="UP000000305"/>
    </source>
</evidence>
<feature type="non-terminal residue" evidence="1">
    <location>
        <position position="107"/>
    </location>
</feature>
<keyword evidence="2" id="KW-1185">Reference proteome</keyword>
<dbReference type="EMBL" id="GL733061">
    <property type="protein sequence ID" value="EFX63474.1"/>
    <property type="molecule type" value="Genomic_DNA"/>
</dbReference>
<accession>E9HXQ6</accession>
<dbReference type="Proteomes" id="UP000000305">
    <property type="component" value="Unassembled WGS sequence"/>
</dbReference>
<dbReference type="STRING" id="6669.E9HXQ6"/>
<gene>
    <name evidence="1" type="ORF">DAPPUDRAFT_67067</name>
</gene>